<keyword evidence="2" id="KW-1185">Reference proteome</keyword>
<dbReference type="OrthoDB" id="10623335at2759"/>
<dbReference type="AlphaFoldDB" id="A0A8H3J8K9"/>
<sequence>MTMSPVMLDHINEPSTNQDTITIIKTARTNTKTLKPLGNMSRFPREIRDEIYRHVFSNTYKAFYSSLIFRRTFDYNPEFSRRVYNKREKRTESNMSILRLSKAIK</sequence>
<reference evidence="1" key="1">
    <citation type="submission" date="2021-03" db="EMBL/GenBank/DDBJ databases">
        <authorList>
            <person name="Tagirdzhanova G."/>
        </authorList>
    </citation>
    <scope>NUCLEOTIDE SEQUENCE</scope>
</reference>
<dbReference type="EMBL" id="CAJPDR010000792">
    <property type="protein sequence ID" value="CAF9942701.1"/>
    <property type="molecule type" value="Genomic_DNA"/>
</dbReference>
<proteinExistence type="predicted"/>
<gene>
    <name evidence="1" type="ORF">ALECFALPRED_009921</name>
</gene>
<protein>
    <submittedName>
        <fullName evidence="1">Uncharacterized protein</fullName>
    </submittedName>
</protein>
<accession>A0A8H3J8K9</accession>
<comment type="caution">
    <text evidence="1">The sequence shown here is derived from an EMBL/GenBank/DDBJ whole genome shotgun (WGS) entry which is preliminary data.</text>
</comment>
<name>A0A8H3J8K9_9LECA</name>
<evidence type="ECO:0000313" key="1">
    <source>
        <dbReference type="EMBL" id="CAF9942701.1"/>
    </source>
</evidence>
<organism evidence="1 2">
    <name type="scientific">Alectoria fallacina</name>
    <dbReference type="NCBI Taxonomy" id="1903189"/>
    <lineage>
        <taxon>Eukaryota</taxon>
        <taxon>Fungi</taxon>
        <taxon>Dikarya</taxon>
        <taxon>Ascomycota</taxon>
        <taxon>Pezizomycotina</taxon>
        <taxon>Lecanoromycetes</taxon>
        <taxon>OSLEUM clade</taxon>
        <taxon>Lecanoromycetidae</taxon>
        <taxon>Lecanorales</taxon>
        <taxon>Lecanorineae</taxon>
        <taxon>Parmeliaceae</taxon>
        <taxon>Alectoria</taxon>
    </lineage>
</organism>
<evidence type="ECO:0000313" key="2">
    <source>
        <dbReference type="Proteomes" id="UP000664203"/>
    </source>
</evidence>
<dbReference type="Proteomes" id="UP000664203">
    <property type="component" value="Unassembled WGS sequence"/>
</dbReference>